<proteinExistence type="predicted"/>
<comment type="caution">
    <text evidence="1">The sequence shown here is derived from an EMBL/GenBank/DDBJ whole genome shotgun (WGS) entry which is preliminary data.</text>
</comment>
<name>X0V9E6_9ZZZZ</name>
<feature type="non-terminal residue" evidence="1">
    <location>
        <position position="1"/>
    </location>
</feature>
<sequence>VEGALEMVPGLREEIGCPVEEYHVLTAISQDFQRGYMVWREEKNSIYVFYEGDGWESYSDRWQEGMPELDPSFGPPPAGVIQPKRGFGLVWQEHPEVREGLGWAFNEERACDEAHLQAFGRGLMIECTQFVMPKQKTRIFILFDDGTYDIYMPL</sequence>
<reference evidence="1" key="1">
    <citation type="journal article" date="2014" name="Front. Microbiol.">
        <title>High frequency of phylogenetically diverse reductive dehalogenase-homologous genes in deep subseafloor sedimentary metagenomes.</title>
        <authorList>
            <person name="Kawai M."/>
            <person name="Futagami T."/>
            <person name="Toyoda A."/>
            <person name="Takaki Y."/>
            <person name="Nishi S."/>
            <person name="Hori S."/>
            <person name="Arai W."/>
            <person name="Tsubouchi T."/>
            <person name="Morono Y."/>
            <person name="Uchiyama I."/>
            <person name="Ito T."/>
            <person name="Fujiyama A."/>
            <person name="Inagaki F."/>
            <person name="Takami H."/>
        </authorList>
    </citation>
    <scope>NUCLEOTIDE SEQUENCE</scope>
    <source>
        <strain evidence="1">Expedition CK06-06</strain>
    </source>
</reference>
<evidence type="ECO:0000313" key="1">
    <source>
        <dbReference type="EMBL" id="GAG09098.1"/>
    </source>
</evidence>
<dbReference type="EMBL" id="BARS01028491">
    <property type="protein sequence ID" value="GAG09098.1"/>
    <property type="molecule type" value="Genomic_DNA"/>
</dbReference>
<accession>X0V9E6</accession>
<dbReference type="AlphaFoldDB" id="X0V9E6"/>
<organism evidence="1">
    <name type="scientific">marine sediment metagenome</name>
    <dbReference type="NCBI Taxonomy" id="412755"/>
    <lineage>
        <taxon>unclassified sequences</taxon>
        <taxon>metagenomes</taxon>
        <taxon>ecological metagenomes</taxon>
    </lineage>
</organism>
<protein>
    <submittedName>
        <fullName evidence="1">Uncharacterized protein</fullName>
    </submittedName>
</protein>
<gene>
    <name evidence="1" type="ORF">S01H1_44651</name>
</gene>